<comment type="caution">
    <text evidence="1">The sequence shown here is derived from an EMBL/GenBank/DDBJ whole genome shotgun (WGS) entry which is preliminary data.</text>
</comment>
<evidence type="ECO:0000313" key="1">
    <source>
        <dbReference type="EMBL" id="TMW62473.1"/>
    </source>
</evidence>
<evidence type="ECO:0000313" key="2">
    <source>
        <dbReference type="Proteomes" id="UP000794436"/>
    </source>
</evidence>
<gene>
    <name evidence="1" type="ORF">Poli38472_005091</name>
</gene>
<name>A0A8K1FLA4_PYTOL</name>
<keyword evidence="2" id="KW-1185">Reference proteome</keyword>
<protein>
    <submittedName>
        <fullName evidence="1">Uncharacterized protein</fullName>
    </submittedName>
</protein>
<dbReference type="Proteomes" id="UP000794436">
    <property type="component" value="Unassembled WGS sequence"/>
</dbReference>
<accession>A0A8K1FLA4</accession>
<reference evidence="1" key="1">
    <citation type="submission" date="2019-03" db="EMBL/GenBank/DDBJ databases">
        <title>Long read genome sequence of the mycoparasitic Pythium oligandrum ATCC 38472 isolated from sugarbeet rhizosphere.</title>
        <authorList>
            <person name="Gaulin E."/>
        </authorList>
    </citation>
    <scope>NUCLEOTIDE SEQUENCE</scope>
    <source>
        <strain evidence="1">ATCC 38472_TT</strain>
    </source>
</reference>
<dbReference type="AlphaFoldDB" id="A0A8K1FLA4"/>
<organism evidence="1 2">
    <name type="scientific">Pythium oligandrum</name>
    <name type="common">Mycoparasitic fungus</name>
    <dbReference type="NCBI Taxonomy" id="41045"/>
    <lineage>
        <taxon>Eukaryota</taxon>
        <taxon>Sar</taxon>
        <taxon>Stramenopiles</taxon>
        <taxon>Oomycota</taxon>
        <taxon>Peronosporomycetes</taxon>
        <taxon>Pythiales</taxon>
        <taxon>Pythiaceae</taxon>
        <taxon>Pythium</taxon>
    </lineage>
</organism>
<proteinExistence type="predicted"/>
<sequence>MVNAIPPGYSAQRHYQIHIGDSMDGDPRAFYTEAQTFLASIARHTEPLAFEERFLKLHLINDRISNPRPQSPEWDEQYTTMLQVTIDILHRRHPTLCVYVNTIGLQGKLFTEIERITVCTKAARADDPTPRASDMFQNRTGRARQYDMSARAYGSAGGFAHYHEEEEADEDMWPHVSHYYYEDRVDY</sequence>
<dbReference type="EMBL" id="SPLM01000073">
    <property type="protein sequence ID" value="TMW62473.1"/>
    <property type="molecule type" value="Genomic_DNA"/>
</dbReference>